<evidence type="ECO:0000313" key="4">
    <source>
        <dbReference type="Proteomes" id="UP000243022"/>
    </source>
</evidence>
<reference evidence="3" key="1">
    <citation type="journal article" date="2011" name="Front. Microbiol.">
        <title>Genomic signatures of strain selection and enhancement in Bacillus atrophaeus var. globigii, a historical biowarfare simulant.</title>
        <authorList>
            <person name="Gibbons H.S."/>
            <person name="Broomall S.M."/>
            <person name="McNew L.A."/>
            <person name="Daligault H."/>
            <person name="Chapman C."/>
            <person name="Bruce D."/>
            <person name="Karavis M."/>
            <person name="Krepps M."/>
            <person name="McGregor P.A."/>
            <person name="Hong C."/>
            <person name="Park K.H."/>
            <person name="Akmal A."/>
            <person name="Feldman A."/>
            <person name="Lin J.S."/>
            <person name="Chang W.E."/>
            <person name="Higgs B.W."/>
            <person name="Demirev P."/>
            <person name="Lindquist J."/>
            <person name="Liem A."/>
            <person name="Fochler E."/>
            <person name="Read T.D."/>
            <person name="Tapia R."/>
            <person name="Johnson S."/>
            <person name="Bishop-Lilly K.A."/>
            <person name="Detter C."/>
            <person name="Han C."/>
            <person name="Sozhamannan S."/>
            <person name="Rosenzweig C.N."/>
            <person name="Skowronski E.W."/>
        </authorList>
    </citation>
    <scope>NUCLEOTIDE SEQUENCE [LARGE SCALE GENOMIC DNA]</scope>
    <source>
        <strain evidence="3">KYW314</strain>
    </source>
</reference>
<evidence type="ECO:0000256" key="1">
    <source>
        <dbReference type="SAM" id="MobiDB-lite"/>
    </source>
</evidence>
<name>A0A2T4CNA6_9GAMM</name>
<dbReference type="Proteomes" id="UP000243022">
    <property type="component" value="Unassembled WGS sequence"/>
</dbReference>
<gene>
    <name evidence="2" type="ORF">C9986_01455</name>
    <name evidence="3" type="ORF">CWE22_05940</name>
</gene>
<dbReference type="RefSeq" id="WP_169930431.1">
    <property type="nucleotide sequence ID" value="NZ_JBLXDX010000001.1"/>
</dbReference>
<protein>
    <submittedName>
        <fullName evidence="2">DUF3545 domain-containing protein</fullName>
    </submittedName>
</protein>
<evidence type="ECO:0000313" key="3">
    <source>
        <dbReference type="EMBL" id="RUO41697.1"/>
    </source>
</evidence>
<comment type="caution">
    <text evidence="2">The sequence shown here is derived from an EMBL/GenBank/DDBJ whole genome shotgun (WGS) entry which is preliminary data.</text>
</comment>
<proteinExistence type="predicted"/>
<dbReference type="InterPro" id="IPR021932">
    <property type="entry name" value="DUF3545"/>
</dbReference>
<dbReference type="EMBL" id="PYVS01000017">
    <property type="protein sequence ID" value="PTB83059.1"/>
    <property type="molecule type" value="Genomic_DNA"/>
</dbReference>
<keyword evidence="5" id="KW-1185">Reference proteome</keyword>
<dbReference type="EMBL" id="PIPR01000001">
    <property type="protein sequence ID" value="RUO41697.1"/>
    <property type="molecule type" value="Genomic_DNA"/>
</dbReference>
<feature type="region of interest" description="Disordered" evidence="1">
    <location>
        <begin position="1"/>
        <end position="20"/>
    </location>
</feature>
<organism evidence="2 4">
    <name type="scientific">Pseudidiomarina aestuarii</name>
    <dbReference type="NCBI Taxonomy" id="624146"/>
    <lineage>
        <taxon>Bacteria</taxon>
        <taxon>Pseudomonadati</taxon>
        <taxon>Pseudomonadota</taxon>
        <taxon>Gammaproteobacteria</taxon>
        <taxon>Alteromonadales</taxon>
        <taxon>Idiomarinaceae</taxon>
        <taxon>Pseudidiomarina</taxon>
    </lineage>
</organism>
<sequence>MDHSEELDNVESGKSGKSAGKRCWREIEALKEKRRLQAELEEYGYAEELDDF</sequence>
<reference evidence="5" key="2">
    <citation type="journal article" date="2018" name="Front. Microbiol.">
        <title>Genome-Based Analysis Reveals the Taxonomy and Diversity of the Family Idiomarinaceae.</title>
        <authorList>
            <person name="Liu Y."/>
            <person name="Lai Q."/>
            <person name="Shao Z."/>
        </authorList>
    </citation>
    <scope>NUCLEOTIDE SEQUENCE [LARGE SCALE GENOMIC DNA]</scope>
    <source>
        <strain evidence="5">KYW314</strain>
    </source>
</reference>
<dbReference type="AlphaFoldDB" id="A0A2T4CNA6"/>
<dbReference type="Proteomes" id="UP000287766">
    <property type="component" value="Unassembled WGS sequence"/>
</dbReference>
<evidence type="ECO:0000313" key="2">
    <source>
        <dbReference type="EMBL" id="PTB83059.1"/>
    </source>
</evidence>
<evidence type="ECO:0000313" key="5">
    <source>
        <dbReference type="Proteomes" id="UP000287766"/>
    </source>
</evidence>
<reference evidence="2 4" key="3">
    <citation type="submission" date="2018-03" db="EMBL/GenBank/DDBJ databases">
        <title>Cross-interface Injection: A General Nanoliter Liquid Handling Method Applied to Single Cells Genome Amplification Automated Nanoliter Liquid Handling Applied to Single Cell Multiple Displacement Amplification.</title>
        <authorList>
            <person name="Yun J."/>
            <person name="Xu P."/>
            <person name="Xu J."/>
            <person name="Dai X."/>
            <person name="Wang Y."/>
            <person name="Zheng X."/>
            <person name="Cao C."/>
            <person name="Yi Q."/>
            <person name="Zhu Y."/>
            <person name="Wang L."/>
            <person name="Dong Z."/>
            <person name="Huang Y."/>
            <person name="Huang L."/>
            <person name="Du W."/>
        </authorList>
    </citation>
    <scope>NUCLEOTIDE SEQUENCE [LARGE SCALE GENOMIC DNA]</scope>
    <source>
        <strain evidence="2 4">Z-E1-2</strain>
    </source>
</reference>
<dbReference type="Pfam" id="PF12065">
    <property type="entry name" value="DUF3545"/>
    <property type="match status" value="1"/>
</dbReference>
<accession>A0A2T4CNA6</accession>